<gene>
    <name evidence="8" type="ORF">M6B38_335870</name>
</gene>
<dbReference type="Proteomes" id="UP001140949">
    <property type="component" value="Unassembled WGS sequence"/>
</dbReference>
<evidence type="ECO:0000313" key="9">
    <source>
        <dbReference type="Proteomes" id="UP001140949"/>
    </source>
</evidence>
<dbReference type="Gene3D" id="1.20.1270.220">
    <property type="match status" value="1"/>
</dbReference>
<dbReference type="InterPro" id="IPR001487">
    <property type="entry name" value="Bromodomain"/>
</dbReference>
<feature type="compositionally biased region" description="Low complexity" evidence="5">
    <location>
        <begin position="564"/>
        <end position="588"/>
    </location>
</feature>
<protein>
    <submittedName>
        <fullName evidence="8">Transcription factor GTE7</fullName>
    </submittedName>
</protein>
<feature type="compositionally biased region" description="Pro residues" evidence="5">
    <location>
        <begin position="166"/>
        <end position="175"/>
    </location>
</feature>
<feature type="compositionally biased region" description="Acidic residues" evidence="5">
    <location>
        <begin position="73"/>
        <end position="82"/>
    </location>
</feature>
<dbReference type="EMBL" id="JANAVB010014600">
    <property type="protein sequence ID" value="KAJ6834143.1"/>
    <property type="molecule type" value="Genomic_DNA"/>
</dbReference>
<dbReference type="Pfam" id="PF17035">
    <property type="entry name" value="BET"/>
    <property type="match status" value="1"/>
</dbReference>
<dbReference type="Pfam" id="PF00439">
    <property type="entry name" value="Bromodomain"/>
    <property type="match status" value="1"/>
</dbReference>
<evidence type="ECO:0000259" key="6">
    <source>
        <dbReference type="PROSITE" id="PS50014"/>
    </source>
</evidence>
<dbReference type="PROSITE" id="PS50014">
    <property type="entry name" value="BROMODOMAIN_2"/>
    <property type="match status" value="1"/>
</dbReference>
<feature type="region of interest" description="Disordered" evidence="5">
    <location>
        <begin position="299"/>
        <end position="329"/>
    </location>
</feature>
<dbReference type="InterPro" id="IPR036427">
    <property type="entry name" value="Bromodomain-like_sf"/>
</dbReference>
<evidence type="ECO:0000256" key="2">
    <source>
        <dbReference type="ARBA" id="ARBA00023117"/>
    </source>
</evidence>
<dbReference type="SMART" id="SM00297">
    <property type="entry name" value="BROMO"/>
    <property type="match status" value="1"/>
</dbReference>
<keyword evidence="1" id="KW-0805">Transcription regulation</keyword>
<feature type="compositionally biased region" description="Low complexity" evidence="5">
    <location>
        <begin position="143"/>
        <end position="152"/>
    </location>
</feature>
<dbReference type="PRINTS" id="PR00503">
    <property type="entry name" value="BROMODOMAIN"/>
</dbReference>
<feature type="region of interest" description="Disordered" evidence="5">
    <location>
        <begin position="1"/>
        <end position="96"/>
    </location>
</feature>
<feature type="compositionally biased region" description="Low complexity" evidence="5">
    <location>
        <begin position="59"/>
        <end position="72"/>
    </location>
</feature>
<feature type="domain" description="NET" evidence="7">
    <location>
        <begin position="390"/>
        <end position="472"/>
    </location>
</feature>
<feature type="compositionally biased region" description="Basic and acidic residues" evidence="5">
    <location>
        <begin position="391"/>
        <end position="400"/>
    </location>
</feature>
<feature type="region of interest" description="Disordered" evidence="5">
    <location>
        <begin position="140"/>
        <end position="178"/>
    </location>
</feature>
<feature type="compositionally biased region" description="Basic and acidic residues" evidence="5">
    <location>
        <begin position="43"/>
        <end position="55"/>
    </location>
</feature>
<keyword evidence="2 4" id="KW-0103">Bromodomain</keyword>
<accession>A0AAX6H000</accession>
<evidence type="ECO:0000256" key="4">
    <source>
        <dbReference type="PROSITE-ProRule" id="PRU00035"/>
    </source>
</evidence>
<dbReference type="PANTHER" id="PTHR45926">
    <property type="entry name" value="OSJNBA0053K19.4 PROTEIN"/>
    <property type="match status" value="1"/>
</dbReference>
<dbReference type="PROSITE" id="PS51525">
    <property type="entry name" value="NET"/>
    <property type="match status" value="1"/>
</dbReference>
<keyword evidence="3" id="KW-0804">Transcription</keyword>
<feature type="domain" description="Bromo" evidence="6">
    <location>
        <begin position="200"/>
        <end position="272"/>
    </location>
</feature>
<evidence type="ECO:0000256" key="5">
    <source>
        <dbReference type="SAM" id="MobiDB-lite"/>
    </source>
</evidence>
<feature type="region of interest" description="Disordered" evidence="5">
    <location>
        <begin position="471"/>
        <end position="610"/>
    </location>
</feature>
<keyword evidence="9" id="KW-1185">Reference proteome</keyword>
<dbReference type="SUPFAM" id="SSF47370">
    <property type="entry name" value="Bromodomain"/>
    <property type="match status" value="1"/>
</dbReference>
<feature type="compositionally biased region" description="Polar residues" evidence="5">
    <location>
        <begin position="476"/>
        <end position="485"/>
    </location>
</feature>
<reference evidence="8" key="1">
    <citation type="journal article" date="2023" name="GigaByte">
        <title>Genome assembly of the bearded iris, Iris pallida Lam.</title>
        <authorList>
            <person name="Bruccoleri R.E."/>
            <person name="Oakeley E.J."/>
            <person name="Faust A.M.E."/>
            <person name="Altorfer M."/>
            <person name="Dessus-Babus S."/>
            <person name="Burckhardt D."/>
            <person name="Oertli M."/>
            <person name="Naumann U."/>
            <person name="Petersen F."/>
            <person name="Wong J."/>
        </authorList>
    </citation>
    <scope>NUCLEOTIDE SEQUENCE</scope>
    <source>
        <strain evidence="8">GSM-AAB239-AS_SAM_17_03QT</strain>
    </source>
</reference>
<evidence type="ECO:0000256" key="1">
    <source>
        <dbReference type="ARBA" id="ARBA00023015"/>
    </source>
</evidence>
<feature type="compositionally biased region" description="Low complexity" evidence="5">
    <location>
        <begin position="28"/>
        <end position="42"/>
    </location>
</feature>
<comment type="caution">
    <text evidence="8">The sequence shown here is derived from an EMBL/GenBank/DDBJ whole genome shotgun (WGS) entry which is preliminary data.</text>
</comment>
<dbReference type="InterPro" id="IPR038336">
    <property type="entry name" value="NET_sf"/>
</dbReference>
<sequence>MALAMLASRNEPYWGDPKVYMSSSRKTPNPNVLTNPNPSSSNKRYEQNLKIEPADPRLASSSAAGAGAAAAASEDDDDDDDSSSLKPPPLDLGRRREAGAYVTYKISNYSKKELRELKRRLICELDLVRSVASRIEAREQQLSAGRSAAASSKKIPARSETAIAPKKPPPPPPRPSSSAEITKLTSVMMKRCGQILTKLTKHAGAVWFNSPVDVVALNLPDYHRIIKNPMDLGTVKSKLSKNLYSTPSDLAADIRLTFNNALTYNPPGHVVYNIAKQLLAQFEASFGPAYHKYEKHLASISRKDDEEDEDEEEGWRRPRDISSWSQQPQQVPLPEINQLCVEPPTPVAPPSHPVGNRPSPVAVPSSKHRHQMVTTTTTKPTVSGKQPPKPRAKDQNKRPMTMDEKEKLTHALQDLPSDKMPQLLLIIQKRNAANLQAGGDEVELDFEVMDNETLWELDRFVTNIKKSVSKARKQQQEAMSGQGTHLISAPTSGPTPAPTPLPHHAAAGASEEKSLTAADEIPGATAAKKVKKLDPVDEDVDIGEDLPVPNYPSVDIVKDTGCHSSSSSSSSSGSSSSSDSDSGSSYGSDSDEDDGAQSPAAAGSRPLPGN</sequence>
<organism evidence="8 9">
    <name type="scientific">Iris pallida</name>
    <name type="common">Sweet iris</name>
    <dbReference type="NCBI Taxonomy" id="29817"/>
    <lineage>
        <taxon>Eukaryota</taxon>
        <taxon>Viridiplantae</taxon>
        <taxon>Streptophyta</taxon>
        <taxon>Embryophyta</taxon>
        <taxon>Tracheophyta</taxon>
        <taxon>Spermatophyta</taxon>
        <taxon>Magnoliopsida</taxon>
        <taxon>Liliopsida</taxon>
        <taxon>Asparagales</taxon>
        <taxon>Iridaceae</taxon>
        <taxon>Iridoideae</taxon>
        <taxon>Irideae</taxon>
        <taxon>Iris</taxon>
    </lineage>
</organism>
<dbReference type="AlphaFoldDB" id="A0AAX6H000"/>
<dbReference type="Gene3D" id="1.20.920.10">
    <property type="entry name" value="Bromodomain-like"/>
    <property type="match status" value="1"/>
</dbReference>
<dbReference type="InterPro" id="IPR027353">
    <property type="entry name" value="NET_dom"/>
</dbReference>
<evidence type="ECO:0000259" key="7">
    <source>
        <dbReference type="PROSITE" id="PS51525"/>
    </source>
</evidence>
<proteinExistence type="predicted"/>
<evidence type="ECO:0000313" key="8">
    <source>
        <dbReference type="EMBL" id="KAJ6834143.1"/>
    </source>
</evidence>
<evidence type="ECO:0000256" key="3">
    <source>
        <dbReference type="ARBA" id="ARBA00023163"/>
    </source>
</evidence>
<feature type="compositionally biased region" description="Pro residues" evidence="5">
    <location>
        <begin position="343"/>
        <end position="352"/>
    </location>
</feature>
<name>A0AAX6H000_IRIPA</name>
<feature type="region of interest" description="Disordered" evidence="5">
    <location>
        <begin position="342"/>
        <end position="400"/>
    </location>
</feature>
<reference evidence="8" key="2">
    <citation type="submission" date="2023-04" db="EMBL/GenBank/DDBJ databases">
        <authorList>
            <person name="Bruccoleri R.E."/>
            <person name="Oakeley E.J."/>
            <person name="Faust A.-M."/>
            <person name="Dessus-Babus S."/>
            <person name="Altorfer M."/>
            <person name="Burckhardt D."/>
            <person name="Oertli M."/>
            <person name="Naumann U."/>
            <person name="Petersen F."/>
            <person name="Wong J."/>
        </authorList>
    </citation>
    <scope>NUCLEOTIDE SEQUENCE</scope>
    <source>
        <strain evidence="8">GSM-AAB239-AS_SAM_17_03QT</strain>
        <tissue evidence="8">Leaf</tissue>
    </source>
</reference>